<comment type="caution">
    <text evidence="2">The sequence shown here is derived from an EMBL/GenBank/DDBJ whole genome shotgun (WGS) entry which is preliminary data.</text>
</comment>
<evidence type="ECO:0000313" key="3">
    <source>
        <dbReference type="Proteomes" id="UP001151760"/>
    </source>
</evidence>
<keyword evidence="3" id="KW-1185">Reference proteome</keyword>
<evidence type="ECO:0000313" key="2">
    <source>
        <dbReference type="EMBL" id="GJT42413.1"/>
    </source>
</evidence>
<organism evidence="2 3">
    <name type="scientific">Tanacetum coccineum</name>
    <dbReference type="NCBI Taxonomy" id="301880"/>
    <lineage>
        <taxon>Eukaryota</taxon>
        <taxon>Viridiplantae</taxon>
        <taxon>Streptophyta</taxon>
        <taxon>Embryophyta</taxon>
        <taxon>Tracheophyta</taxon>
        <taxon>Spermatophyta</taxon>
        <taxon>Magnoliopsida</taxon>
        <taxon>eudicotyledons</taxon>
        <taxon>Gunneridae</taxon>
        <taxon>Pentapetalae</taxon>
        <taxon>asterids</taxon>
        <taxon>campanulids</taxon>
        <taxon>Asterales</taxon>
        <taxon>Asteraceae</taxon>
        <taxon>Asteroideae</taxon>
        <taxon>Anthemideae</taxon>
        <taxon>Anthemidinae</taxon>
        <taxon>Tanacetum</taxon>
    </lineage>
</organism>
<proteinExistence type="predicted"/>
<reference evidence="2" key="2">
    <citation type="submission" date="2022-01" db="EMBL/GenBank/DDBJ databases">
        <authorList>
            <person name="Yamashiro T."/>
            <person name="Shiraishi A."/>
            <person name="Satake H."/>
            <person name="Nakayama K."/>
        </authorList>
    </citation>
    <scope>NUCLEOTIDE SEQUENCE</scope>
</reference>
<dbReference type="EMBL" id="BQNB010015642">
    <property type="protein sequence ID" value="GJT42413.1"/>
    <property type="molecule type" value="Genomic_DNA"/>
</dbReference>
<gene>
    <name evidence="2" type="ORF">Tco_0951128</name>
</gene>
<sequence>MIVEETQKPKRTKEQIQQEEASLAEAIRLQNLEEEETAKQVHLDALLAKRLAEEEELTEQQKQRKAHVQFEAQHYTEEDWDSIRANLEANAELAKSVIAKDMSEEDFAKRMVDLNQGTWKLSQLKKLKFEEIKEEFDKLVKQVDTFVLYGLKIVMKRFGTKGPTDDYERVFWENLKTMFDAPLSTDLVWSLPERKYPLSANECQTMLKMKLLDGKMNEDCYKLLKMMEKQAGVRK</sequence>
<feature type="coiled-coil region" evidence="1">
    <location>
        <begin position="16"/>
        <end position="63"/>
    </location>
</feature>
<reference evidence="2" key="1">
    <citation type="journal article" date="2022" name="Int. J. Mol. Sci.">
        <title>Draft Genome of Tanacetum Coccineum: Genomic Comparison of Closely Related Tanacetum-Family Plants.</title>
        <authorList>
            <person name="Yamashiro T."/>
            <person name="Shiraishi A."/>
            <person name="Nakayama K."/>
            <person name="Satake H."/>
        </authorList>
    </citation>
    <scope>NUCLEOTIDE SEQUENCE</scope>
</reference>
<keyword evidence="1" id="KW-0175">Coiled coil</keyword>
<evidence type="ECO:0000256" key="1">
    <source>
        <dbReference type="SAM" id="Coils"/>
    </source>
</evidence>
<dbReference type="Proteomes" id="UP001151760">
    <property type="component" value="Unassembled WGS sequence"/>
</dbReference>
<protein>
    <submittedName>
        <fullName evidence="2">Uncharacterized protein</fullName>
    </submittedName>
</protein>
<accession>A0ABQ5DU35</accession>
<name>A0ABQ5DU35_9ASTR</name>